<feature type="domain" description="C2" evidence="1">
    <location>
        <begin position="3"/>
        <end position="153"/>
    </location>
</feature>
<dbReference type="AlphaFoldDB" id="A0AAN7R3Q5"/>
<evidence type="ECO:0000259" key="1">
    <source>
        <dbReference type="PROSITE" id="PS50004"/>
    </source>
</evidence>
<dbReference type="EMBL" id="JAXQNO010000012">
    <property type="protein sequence ID" value="KAK4787070.1"/>
    <property type="molecule type" value="Genomic_DNA"/>
</dbReference>
<name>A0AAN7R3Q5_TRANT</name>
<dbReference type="Pfam" id="PF00168">
    <property type="entry name" value="C2"/>
    <property type="match status" value="1"/>
</dbReference>
<comment type="caution">
    <text evidence="2">The sequence shown here is derived from an EMBL/GenBank/DDBJ whole genome shotgun (WGS) entry which is preliminary data.</text>
</comment>
<dbReference type="Gene3D" id="2.60.40.150">
    <property type="entry name" value="C2 domain"/>
    <property type="match status" value="1"/>
</dbReference>
<evidence type="ECO:0000313" key="2">
    <source>
        <dbReference type="EMBL" id="KAK4787070.1"/>
    </source>
</evidence>
<protein>
    <recommendedName>
        <fullName evidence="1">C2 domain-containing protein</fullName>
    </recommendedName>
</protein>
<dbReference type="PANTHER" id="PTHR32246">
    <property type="entry name" value="INGRESSION PROTEIN FIC1"/>
    <property type="match status" value="1"/>
</dbReference>
<dbReference type="InterPro" id="IPR000008">
    <property type="entry name" value="C2_dom"/>
</dbReference>
<reference evidence="2 3" key="1">
    <citation type="journal article" date="2023" name="Hortic Res">
        <title>Pangenome of water caltrop reveals structural variations and asymmetric subgenome divergence after allopolyploidization.</title>
        <authorList>
            <person name="Zhang X."/>
            <person name="Chen Y."/>
            <person name="Wang L."/>
            <person name="Yuan Y."/>
            <person name="Fang M."/>
            <person name="Shi L."/>
            <person name="Lu R."/>
            <person name="Comes H.P."/>
            <person name="Ma Y."/>
            <person name="Chen Y."/>
            <person name="Huang G."/>
            <person name="Zhou Y."/>
            <person name="Zheng Z."/>
            <person name="Qiu Y."/>
        </authorList>
    </citation>
    <scope>NUCLEOTIDE SEQUENCE [LARGE SCALE GENOMIC DNA]</scope>
    <source>
        <strain evidence="2">F231</strain>
    </source>
</reference>
<sequence length="213" mass="23144">MKPLDYLHQTPVFLIDDKPQPLTVELTVVSAEDLDASAAPISCSPFPRRRRLRPFASITMIQPQLWKPRHGAGGPPLVHEKATGVDTVGGENPTWGDELRVPVGPDFFANAYSCLYLSVYDFRSGAGGQKLLGWCQIPVGDFGAPSTGVLRRLSYRLKERHGTRGQGVVNVTVRVEGQQLVPAPNRCKSLLSTTCRPVIGIPVGPQKRPVAGL</sequence>
<dbReference type="SMART" id="SM00239">
    <property type="entry name" value="C2"/>
    <property type="match status" value="1"/>
</dbReference>
<accession>A0AAN7R3Q5</accession>
<dbReference type="SUPFAM" id="SSF49562">
    <property type="entry name" value="C2 domain (Calcium/lipid-binding domain, CaLB)"/>
    <property type="match status" value="1"/>
</dbReference>
<dbReference type="Proteomes" id="UP001346149">
    <property type="component" value="Unassembled WGS sequence"/>
</dbReference>
<dbReference type="InterPro" id="IPR035892">
    <property type="entry name" value="C2_domain_sf"/>
</dbReference>
<organism evidence="2 3">
    <name type="scientific">Trapa natans</name>
    <name type="common">Water chestnut</name>
    <dbReference type="NCBI Taxonomy" id="22666"/>
    <lineage>
        <taxon>Eukaryota</taxon>
        <taxon>Viridiplantae</taxon>
        <taxon>Streptophyta</taxon>
        <taxon>Embryophyta</taxon>
        <taxon>Tracheophyta</taxon>
        <taxon>Spermatophyta</taxon>
        <taxon>Magnoliopsida</taxon>
        <taxon>eudicotyledons</taxon>
        <taxon>Gunneridae</taxon>
        <taxon>Pentapetalae</taxon>
        <taxon>rosids</taxon>
        <taxon>malvids</taxon>
        <taxon>Myrtales</taxon>
        <taxon>Lythraceae</taxon>
        <taxon>Trapa</taxon>
    </lineage>
</organism>
<gene>
    <name evidence="2" type="ORF">SAY86_010903</name>
</gene>
<keyword evidence="3" id="KW-1185">Reference proteome</keyword>
<proteinExistence type="predicted"/>
<evidence type="ECO:0000313" key="3">
    <source>
        <dbReference type="Proteomes" id="UP001346149"/>
    </source>
</evidence>
<dbReference type="PROSITE" id="PS50004">
    <property type="entry name" value="C2"/>
    <property type="match status" value="1"/>
</dbReference>
<dbReference type="PANTHER" id="PTHR32246:SF66">
    <property type="entry name" value="C2 DOMAIN-CONTAINING PROTEIN"/>
    <property type="match status" value="1"/>
</dbReference>